<proteinExistence type="predicted"/>
<gene>
    <name evidence="1" type="ORF">IFE08_11325</name>
</gene>
<reference evidence="1 2" key="1">
    <citation type="submission" date="2020-09" db="EMBL/GenBank/DDBJ databases">
        <title>Characterization of Treponema spp. from bovine digital dermatitis in Korea.</title>
        <authorList>
            <person name="Espiritu H.M."/>
            <person name="Cho Y.I."/>
            <person name="Mamuad L."/>
        </authorList>
    </citation>
    <scope>NUCLEOTIDE SEQUENCE [LARGE SCALE GENOMIC DNA]</scope>
    <source>
        <strain evidence="1 2">KS1</strain>
    </source>
</reference>
<protein>
    <submittedName>
        <fullName evidence="1">Uncharacterized protein</fullName>
    </submittedName>
</protein>
<dbReference type="RefSeq" id="WP_194075933.1">
    <property type="nucleotide sequence ID" value="NZ_CP061839.1"/>
</dbReference>
<dbReference type="EMBL" id="CP061839">
    <property type="protein sequence ID" value="QOW60395.1"/>
    <property type="molecule type" value="Genomic_DNA"/>
</dbReference>
<dbReference type="Proteomes" id="UP000593915">
    <property type="component" value="Chromosome"/>
</dbReference>
<sequence length="238" mass="28054">MTKRSGKMTNAVDTDKYRLHAQELMPLFCEENLTDNKVVEIKGRSSEYKVVVNNYRGKIGEYNRQGSKCFFYEGDILCKEWYCFYSSAEFYQLITHKNGKEYLIFRQDLYGYSVLKLENGEIMQFFPECSFDGVETFIWTEVHYNPENNVLAVEGCYWACPYSVQLFCFENPMCDEPKFVDIIACLDGDYDVYDELTFLKWEKGDLYLKAYLTENAETVELVIPQEKYLSWLSSEQKV</sequence>
<dbReference type="AlphaFoldDB" id="A0A7S7AVN7"/>
<accession>A0A7S7AVN7</accession>
<organism evidence="1 2">
    <name type="scientific">Treponema pedis</name>
    <dbReference type="NCBI Taxonomy" id="409322"/>
    <lineage>
        <taxon>Bacteria</taxon>
        <taxon>Pseudomonadati</taxon>
        <taxon>Spirochaetota</taxon>
        <taxon>Spirochaetia</taxon>
        <taxon>Spirochaetales</taxon>
        <taxon>Treponemataceae</taxon>
        <taxon>Treponema</taxon>
    </lineage>
</organism>
<evidence type="ECO:0000313" key="1">
    <source>
        <dbReference type="EMBL" id="QOW60395.1"/>
    </source>
</evidence>
<name>A0A7S7AVN7_9SPIR</name>
<evidence type="ECO:0000313" key="2">
    <source>
        <dbReference type="Proteomes" id="UP000593915"/>
    </source>
</evidence>